<feature type="transmembrane region" description="Helical" evidence="1">
    <location>
        <begin position="47"/>
        <end position="65"/>
    </location>
</feature>
<comment type="caution">
    <text evidence="2">The sequence shown here is derived from an EMBL/GenBank/DDBJ whole genome shotgun (WGS) entry which is preliminary data.</text>
</comment>
<evidence type="ECO:0000313" key="2">
    <source>
        <dbReference type="EMBL" id="MFM9413941.1"/>
    </source>
</evidence>
<sequence>GDTWVITLSAFLCGLGFYPRVFLVGLALALTQALLDSLWVGALSRRPIPLVTWLNIGLALSLVIWPRALDQWL</sequence>
<protein>
    <submittedName>
        <fullName evidence="2">Uncharacterized protein</fullName>
    </submittedName>
</protein>
<keyword evidence="1" id="KW-0472">Membrane</keyword>
<keyword evidence="1" id="KW-0812">Transmembrane</keyword>
<gene>
    <name evidence="2" type="ORF">ACKQTC_06145</name>
</gene>
<feature type="non-terminal residue" evidence="2">
    <location>
        <position position="1"/>
    </location>
</feature>
<proteinExistence type="predicted"/>
<reference evidence="2 3" key="1">
    <citation type="journal article" date="2016" name="Int. J. Syst. Evol. Microbiol.">
        <title>Peptococcus simiae sp. nov., isolated from rhesus macaque faeces and emended description of the genus Peptococcus.</title>
        <authorList>
            <person name="Shkoporov A.N."/>
            <person name="Efimov B.A."/>
            <person name="Kondova I."/>
            <person name="Ouwerling B."/>
            <person name="Chaplin A.V."/>
            <person name="Shcherbakova V.A."/>
            <person name="Langermans J.A.M."/>
        </authorList>
    </citation>
    <scope>NUCLEOTIDE SEQUENCE [LARGE SCALE GENOMIC DNA]</scope>
    <source>
        <strain evidence="2 3">M108</strain>
    </source>
</reference>
<accession>A0ABW9H0X8</accession>
<dbReference type="Proteomes" id="UP001631949">
    <property type="component" value="Unassembled WGS sequence"/>
</dbReference>
<evidence type="ECO:0000256" key="1">
    <source>
        <dbReference type="SAM" id="Phobius"/>
    </source>
</evidence>
<keyword evidence="3" id="KW-1185">Reference proteome</keyword>
<keyword evidence="1" id="KW-1133">Transmembrane helix</keyword>
<name>A0ABW9H0X8_9FIRM</name>
<dbReference type="RefSeq" id="WP_408977554.1">
    <property type="nucleotide sequence ID" value="NZ_JBJUVG010000007.1"/>
</dbReference>
<dbReference type="EMBL" id="JBJUVG010000007">
    <property type="protein sequence ID" value="MFM9413941.1"/>
    <property type="molecule type" value="Genomic_DNA"/>
</dbReference>
<organism evidence="2 3">
    <name type="scientific">Peptococcus simiae</name>
    <dbReference type="NCBI Taxonomy" id="1643805"/>
    <lineage>
        <taxon>Bacteria</taxon>
        <taxon>Bacillati</taxon>
        <taxon>Bacillota</taxon>
        <taxon>Clostridia</taxon>
        <taxon>Eubacteriales</taxon>
        <taxon>Peptococcaceae</taxon>
        <taxon>Peptococcus</taxon>
    </lineage>
</organism>
<evidence type="ECO:0000313" key="3">
    <source>
        <dbReference type="Proteomes" id="UP001631949"/>
    </source>
</evidence>